<feature type="transmembrane region" description="Helical" evidence="1">
    <location>
        <begin position="81"/>
        <end position="99"/>
    </location>
</feature>
<evidence type="ECO:0000256" key="1">
    <source>
        <dbReference type="SAM" id="Phobius"/>
    </source>
</evidence>
<reference evidence="3" key="1">
    <citation type="journal article" date="2019" name="Int. J. Syst. Evol. Microbiol.">
        <title>The Global Catalogue of Microorganisms (GCM) 10K type strain sequencing project: providing services to taxonomists for standard genome sequencing and annotation.</title>
        <authorList>
            <consortium name="The Broad Institute Genomics Platform"/>
            <consortium name="The Broad Institute Genome Sequencing Center for Infectious Disease"/>
            <person name="Wu L."/>
            <person name="Ma J."/>
        </authorList>
    </citation>
    <scope>NUCLEOTIDE SEQUENCE [LARGE SCALE GENOMIC DNA]</scope>
    <source>
        <strain evidence="3">CCUG 63246</strain>
    </source>
</reference>
<proteinExistence type="predicted"/>
<accession>A0ABW3REX6</accession>
<dbReference type="EMBL" id="JBHTLJ010000004">
    <property type="protein sequence ID" value="MFD1163559.1"/>
    <property type="molecule type" value="Genomic_DNA"/>
</dbReference>
<dbReference type="RefSeq" id="WP_311941007.1">
    <property type="nucleotide sequence ID" value="NZ_JAVSCK010000004.1"/>
</dbReference>
<keyword evidence="3" id="KW-1185">Reference proteome</keyword>
<organism evidence="2 3">
    <name type="scientific">Hwangdonia seohaensis</name>
    <dbReference type="NCBI Taxonomy" id="1240727"/>
    <lineage>
        <taxon>Bacteria</taxon>
        <taxon>Pseudomonadati</taxon>
        <taxon>Bacteroidota</taxon>
        <taxon>Flavobacteriia</taxon>
        <taxon>Flavobacteriales</taxon>
        <taxon>Flavobacteriaceae</taxon>
        <taxon>Hwangdonia</taxon>
    </lineage>
</organism>
<gene>
    <name evidence="2" type="ORF">ACFQ2E_14095</name>
</gene>
<evidence type="ECO:0000313" key="3">
    <source>
        <dbReference type="Proteomes" id="UP001597163"/>
    </source>
</evidence>
<dbReference type="Proteomes" id="UP001597163">
    <property type="component" value="Unassembled WGS sequence"/>
</dbReference>
<comment type="caution">
    <text evidence="2">The sequence shown here is derived from an EMBL/GenBank/DDBJ whole genome shotgun (WGS) entry which is preliminary data.</text>
</comment>
<name>A0ABW3REX6_9FLAO</name>
<evidence type="ECO:0000313" key="2">
    <source>
        <dbReference type="EMBL" id="MFD1163559.1"/>
    </source>
</evidence>
<keyword evidence="1" id="KW-0472">Membrane</keyword>
<keyword evidence="1" id="KW-1133">Transmembrane helix</keyword>
<sequence length="169" mass="19199">MKNKNLHNIKSSGFKTPDNYFESFDDELLAKLKTSNKLDGIKTTGFKVPNDYFETIDDTILNAVKNQRDTKVISLFTWKKVAYASAVAASIILMFNLVFNTSEELTFDSLETASIENYLAEEDFTSYELATLLTEEELNSEAFTNTNITEDSLEDYLLDNADIEDLLIE</sequence>
<protein>
    <submittedName>
        <fullName evidence="2">Uncharacterized protein</fullName>
    </submittedName>
</protein>
<keyword evidence="1" id="KW-0812">Transmembrane</keyword>